<accession>A0ABQ1LLL5</accession>
<dbReference type="Pfam" id="PF03176">
    <property type="entry name" value="MMPL"/>
    <property type="match status" value="2"/>
</dbReference>
<evidence type="ECO:0000313" key="9">
    <source>
        <dbReference type="EMBL" id="GGC25132.1"/>
    </source>
</evidence>
<evidence type="ECO:0000256" key="5">
    <source>
        <dbReference type="ARBA" id="ARBA00022989"/>
    </source>
</evidence>
<keyword evidence="3" id="KW-1003">Cell membrane</keyword>
<feature type="transmembrane region" description="Helical" evidence="7">
    <location>
        <begin position="624"/>
        <end position="646"/>
    </location>
</feature>
<comment type="caution">
    <text evidence="9">The sequence shown here is derived from an EMBL/GenBank/DDBJ whole genome shotgun (WGS) entry which is preliminary data.</text>
</comment>
<feature type="transmembrane region" description="Helical" evidence="7">
    <location>
        <begin position="222"/>
        <end position="242"/>
    </location>
</feature>
<evidence type="ECO:0000256" key="2">
    <source>
        <dbReference type="ARBA" id="ARBA00010157"/>
    </source>
</evidence>
<feature type="transmembrane region" description="Helical" evidence="7">
    <location>
        <begin position="597"/>
        <end position="618"/>
    </location>
</feature>
<comment type="similarity">
    <text evidence="2">Belongs to the resistance-nodulation-cell division (RND) (TC 2.A.6) family. MmpL subfamily.</text>
</comment>
<keyword evidence="10" id="KW-1185">Reference proteome</keyword>
<feature type="transmembrane region" description="Helical" evidence="7">
    <location>
        <begin position="667"/>
        <end position="688"/>
    </location>
</feature>
<name>A0ABQ1LLL5_9BACT</name>
<sequence length="723" mass="81130">MACLWLISTAVSIYQLNHLSINFEFERLFGEDNEDRQFYEQHLKTFDYDNDYLIIILEAENTVFDTTFLQQVKRLSRKASELEGVESLLSPTEIPHLIKSPVGLSGIPLLHTKNPDRLASDSIRIYTHPLYRTLFADDAEALLVQLKHKHFQKPKGEQLLLSELESSLLEADFPNYRIVGKLTAQTEFINYIKHDFSMFLSLALLVTAVLLLLIYRSVRNMLLPYLISLSTLIYLLGIMASIGVELSILSVLIPPIILFVATSDGIHLLNAYRQNESFLYVDKLKGAVLKIFTPTLLTSVTTAIGFFSLISIPSAPVKELGIFAGLGVLIAFITNFILGPLLLPPKYKVKPLNIPYRQFTVGIMRNRFSITVLSSVIVIGALIGIFQLKTDAYLLKDLPEDSEIKYDFELVDQEFGGSKPWEMAIWPADSNLSVWDYHFLKEADIIDSYLRSEFGMQRLFSPVDLLKYGYQIERGGGASFYRFPPEEAFESSLKNIQRIKSRMNSATIADSSGKYARFAGFIPEWGSYATRQKNSDLQSFINTHVDSSIIQYRITGTTYLIDESNEMISWSLIKGLLLATALISIVLAFYFKSLKMLLISLVPNFIPLLITAGVMGFIGAPLKLTTAIIFAVAFGIAVDDTIHFLGAYKKAKATSHSWRLIKTFRSAGLSIVITSVLIIGGFILFTFSSFATTFYLGLFLSLAMLSALITDLFLLPLLLSGEE</sequence>
<dbReference type="InterPro" id="IPR004869">
    <property type="entry name" value="MMPL_dom"/>
</dbReference>
<protein>
    <recommendedName>
        <fullName evidence="8">SSD domain-containing protein</fullName>
    </recommendedName>
</protein>
<feature type="transmembrane region" description="Helical" evidence="7">
    <location>
        <begin position="196"/>
        <end position="215"/>
    </location>
</feature>
<feature type="transmembrane region" description="Helical" evidence="7">
    <location>
        <begin position="291"/>
        <end position="310"/>
    </location>
</feature>
<dbReference type="EMBL" id="BMEC01000002">
    <property type="protein sequence ID" value="GGC25132.1"/>
    <property type="molecule type" value="Genomic_DNA"/>
</dbReference>
<feature type="transmembrane region" description="Helical" evidence="7">
    <location>
        <begin position="364"/>
        <end position="386"/>
    </location>
</feature>
<gene>
    <name evidence="9" type="ORF">GCM10011506_08040</name>
</gene>
<feature type="domain" description="SSD" evidence="8">
    <location>
        <begin position="598"/>
        <end position="721"/>
    </location>
</feature>
<comment type="subcellular location">
    <subcellularLocation>
        <location evidence="1">Cell membrane</location>
        <topology evidence="1">Multi-pass membrane protein</topology>
    </subcellularLocation>
</comment>
<dbReference type="Proteomes" id="UP000636010">
    <property type="component" value="Unassembled WGS sequence"/>
</dbReference>
<dbReference type="Gene3D" id="1.20.1640.10">
    <property type="entry name" value="Multidrug efflux transporter AcrB transmembrane domain"/>
    <property type="match status" value="2"/>
</dbReference>
<dbReference type="SUPFAM" id="SSF82866">
    <property type="entry name" value="Multidrug efflux transporter AcrB transmembrane domain"/>
    <property type="match status" value="2"/>
</dbReference>
<feature type="transmembrane region" description="Helical" evidence="7">
    <location>
        <begin position="322"/>
        <end position="343"/>
    </location>
</feature>
<evidence type="ECO:0000259" key="8">
    <source>
        <dbReference type="PROSITE" id="PS50156"/>
    </source>
</evidence>
<feature type="transmembrane region" description="Helical" evidence="7">
    <location>
        <begin position="567"/>
        <end position="590"/>
    </location>
</feature>
<dbReference type="PANTHER" id="PTHR33406">
    <property type="entry name" value="MEMBRANE PROTEIN MJ1562-RELATED"/>
    <property type="match status" value="1"/>
</dbReference>
<evidence type="ECO:0000256" key="1">
    <source>
        <dbReference type="ARBA" id="ARBA00004651"/>
    </source>
</evidence>
<feature type="transmembrane region" description="Helical" evidence="7">
    <location>
        <begin position="248"/>
        <end position="270"/>
    </location>
</feature>
<dbReference type="InterPro" id="IPR050545">
    <property type="entry name" value="Mycobact_MmpL"/>
</dbReference>
<reference evidence="10" key="1">
    <citation type="journal article" date="2019" name="Int. J. Syst. Evol. Microbiol.">
        <title>The Global Catalogue of Microorganisms (GCM) 10K type strain sequencing project: providing services to taxonomists for standard genome sequencing and annotation.</title>
        <authorList>
            <consortium name="The Broad Institute Genomics Platform"/>
            <consortium name="The Broad Institute Genome Sequencing Center for Infectious Disease"/>
            <person name="Wu L."/>
            <person name="Ma J."/>
        </authorList>
    </citation>
    <scope>NUCLEOTIDE SEQUENCE [LARGE SCALE GENOMIC DNA]</scope>
    <source>
        <strain evidence="10">CGMCC 1.10832</strain>
    </source>
</reference>
<evidence type="ECO:0000256" key="4">
    <source>
        <dbReference type="ARBA" id="ARBA00022692"/>
    </source>
</evidence>
<keyword evidence="6 7" id="KW-0472">Membrane</keyword>
<dbReference type="InterPro" id="IPR000731">
    <property type="entry name" value="SSD"/>
</dbReference>
<evidence type="ECO:0000256" key="7">
    <source>
        <dbReference type="SAM" id="Phobius"/>
    </source>
</evidence>
<evidence type="ECO:0000256" key="3">
    <source>
        <dbReference type="ARBA" id="ARBA00022475"/>
    </source>
</evidence>
<dbReference type="PANTHER" id="PTHR33406:SF6">
    <property type="entry name" value="MEMBRANE PROTEIN YDGH-RELATED"/>
    <property type="match status" value="1"/>
</dbReference>
<organism evidence="9 10">
    <name type="scientific">Marivirga lumbricoides</name>
    <dbReference type="NCBI Taxonomy" id="1046115"/>
    <lineage>
        <taxon>Bacteria</taxon>
        <taxon>Pseudomonadati</taxon>
        <taxon>Bacteroidota</taxon>
        <taxon>Cytophagia</taxon>
        <taxon>Cytophagales</taxon>
        <taxon>Marivirgaceae</taxon>
        <taxon>Marivirga</taxon>
    </lineage>
</organism>
<feature type="transmembrane region" description="Helical" evidence="7">
    <location>
        <begin position="694"/>
        <end position="719"/>
    </location>
</feature>
<keyword evidence="4 7" id="KW-0812">Transmembrane</keyword>
<keyword evidence="5 7" id="KW-1133">Transmembrane helix</keyword>
<proteinExistence type="inferred from homology"/>
<dbReference type="PROSITE" id="PS50156">
    <property type="entry name" value="SSD"/>
    <property type="match status" value="1"/>
</dbReference>
<evidence type="ECO:0000313" key="10">
    <source>
        <dbReference type="Proteomes" id="UP000636010"/>
    </source>
</evidence>
<evidence type="ECO:0000256" key="6">
    <source>
        <dbReference type="ARBA" id="ARBA00023136"/>
    </source>
</evidence>